<protein>
    <submittedName>
        <fullName evidence="1">Uncharacterized protein</fullName>
    </submittedName>
</protein>
<geneLocation type="plasmid" evidence="1 2">
    <name>pWSM1592_1</name>
</geneLocation>
<name>A0ABY5XR19_RHISU</name>
<proteinExistence type="predicted"/>
<dbReference type="EMBL" id="CP104144">
    <property type="protein sequence ID" value="UWU16945.1"/>
    <property type="molecule type" value="Genomic_DNA"/>
</dbReference>
<dbReference type="RefSeq" id="WP_156915344.1">
    <property type="nucleotide sequence ID" value="NZ_CP104144.1"/>
</dbReference>
<accession>A0ABY5XR19</accession>
<keyword evidence="1" id="KW-0614">Plasmid</keyword>
<evidence type="ECO:0000313" key="1">
    <source>
        <dbReference type="EMBL" id="UWU16945.1"/>
    </source>
</evidence>
<gene>
    <name evidence="1" type="ORF">N2599_29475</name>
</gene>
<sequence>MTEWPTQSGVRSFFGEPGSPQATAGMVDLAYPMKIAWDKSQIIRRFRCHAKVEKALEALPAGCGPARPPAIAYRQRRRQRAPLP</sequence>
<keyword evidence="2" id="KW-1185">Reference proteome</keyword>
<reference evidence="1" key="1">
    <citation type="submission" date="2022-09" db="EMBL/GenBank/DDBJ databases">
        <title>Australian commercial rhizobial inoculants.</title>
        <authorList>
            <person name="Kohlmeier M.G."/>
            <person name="O'Hara G.W."/>
            <person name="Colombi E."/>
            <person name="Ramsay J.P."/>
            <person name="Terpolilli J."/>
        </authorList>
    </citation>
    <scope>NUCLEOTIDE SEQUENCE</scope>
    <source>
        <strain evidence="1">WSM1592</strain>
        <plasmid evidence="1">pWSM1592_1</plasmid>
    </source>
</reference>
<organism evidence="1 2">
    <name type="scientific">Rhizobium sullae</name>
    <name type="common">Rhizobium hedysari</name>
    <dbReference type="NCBI Taxonomy" id="50338"/>
    <lineage>
        <taxon>Bacteria</taxon>
        <taxon>Pseudomonadati</taxon>
        <taxon>Pseudomonadota</taxon>
        <taxon>Alphaproteobacteria</taxon>
        <taxon>Hyphomicrobiales</taxon>
        <taxon>Rhizobiaceae</taxon>
        <taxon>Rhizobium/Agrobacterium group</taxon>
        <taxon>Rhizobium</taxon>
    </lineage>
</organism>
<dbReference type="Proteomes" id="UP001060123">
    <property type="component" value="Plasmid pWSM1592_1"/>
</dbReference>
<evidence type="ECO:0000313" key="2">
    <source>
        <dbReference type="Proteomes" id="UP001060123"/>
    </source>
</evidence>